<name>A0AAD4LLT6_9AGAM</name>
<sequence>MASSFSSLVLAFFSFVLFLFRRGGRRIKPSLPPGPLPWPLIGNITDLRANELWLLTTQWAKRYGDIVYLHVFGQPLIFINSPAAAAELMEKRSAIYSDRAPLIMATELCGAGHMVAFTRYGEESRRQRRLMSRGLAQSRIPQYHPLISASTRPLLRSLLASSGRDFVPAIRRYAGGLNLNVVYGLEATRDDDPALLKVEGATDLLANHITAGGGLWAVDILPFLKHLPTWFPGAGFRRKAAVWKEMIVDSVDFPFSLLKASMNAGTAPPSFCSTLLQELDPAAAILGIEEFDIKWIANSMYAASMDTTIAFTQHLFLALLKHPECLKRAQAELDSVLGPGPARFPAFEDRPRLPYLDALFSEILRWGVPVPLGLPHRVTQDDVYDGRLIPRGSLVFANIWAMLRDPEVFLDPERFDPERYLEKVDEETARRRDPRVFVFGFGRRRCPGAHLVESSVWLMLATMLAMLDIEKPRDRDGNEIEPEVKFENSIFRTATRFAVALRPRSDAALALIEEAT</sequence>
<protein>
    <submittedName>
        <fullName evidence="12">Cytochrome P450</fullName>
    </submittedName>
</protein>
<dbReference type="GO" id="GO:0005506">
    <property type="term" value="F:iron ion binding"/>
    <property type="evidence" value="ECO:0007669"/>
    <property type="project" value="InterPro"/>
</dbReference>
<keyword evidence="4 9" id="KW-0349">Heme</keyword>
<evidence type="ECO:0000256" key="7">
    <source>
        <dbReference type="ARBA" id="ARBA00023004"/>
    </source>
</evidence>
<dbReference type="AlphaFoldDB" id="A0AAD4LLT6"/>
<dbReference type="Proteomes" id="UP001201163">
    <property type="component" value="Unassembled WGS sequence"/>
</dbReference>
<evidence type="ECO:0000256" key="3">
    <source>
        <dbReference type="ARBA" id="ARBA00010617"/>
    </source>
</evidence>
<comment type="similarity">
    <text evidence="3 10">Belongs to the cytochrome P450 family.</text>
</comment>
<feature type="binding site" description="axial binding residue" evidence="9">
    <location>
        <position position="446"/>
    </location>
    <ligand>
        <name>heme</name>
        <dbReference type="ChEBI" id="CHEBI:30413"/>
    </ligand>
    <ligandPart>
        <name>Fe</name>
        <dbReference type="ChEBI" id="CHEBI:18248"/>
    </ligandPart>
</feature>
<keyword evidence="7 9" id="KW-0408">Iron</keyword>
<evidence type="ECO:0000256" key="11">
    <source>
        <dbReference type="SAM" id="SignalP"/>
    </source>
</evidence>
<evidence type="ECO:0000256" key="8">
    <source>
        <dbReference type="ARBA" id="ARBA00023033"/>
    </source>
</evidence>
<evidence type="ECO:0000256" key="1">
    <source>
        <dbReference type="ARBA" id="ARBA00001971"/>
    </source>
</evidence>
<dbReference type="SUPFAM" id="SSF48264">
    <property type="entry name" value="Cytochrome P450"/>
    <property type="match status" value="1"/>
</dbReference>
<dbReference type="PANTHER" id="PTHR46300">
    <property type="entry name" value="P450, PUTATIVE (EUROFUNG)-RELATED-RELATED"/>
    <property type="match status" value="1"/>
</dbReference>
<comment type="caution">
    <text evidence="12">The sequence shown here is derived from an EMBL/GenBank/DDBJ whole genome shotgun (WGS) entry which is preliminary data.</text>
</comment>
<dbReference type="CDD" id="cd11065">
    <property type="entry name" value="CYP64-like"/>
    <property type="match status" value="1"/>
</dbReference>
<dbReference type="GO" id="GO:0004497">
    <property type="term" value="F:monooxygenase activity"/>
    <property type="evidence" value="ECO:0007669"/>
    <property type="project" value="UniProtKB-KW"/>
</dbReference>
<dbReference type="InterPro" id="IPR017972">
    <property type="entry name" value="Cyt_P450_CS"/>
</dbReference>
<feature type="signal peptide" evidence="11">
    <location>
        <begin position="1"/>
        <end position="26"/>
    </location>
</feature>
<evidence type="ECO:0000256" key="2">
    <source>
        <dbReference type="ARBA" id="ARBA00005179"/>
    </source>
</evidence>
<organism evidence="12 13">
    <name type="scientific">Lactarius akahatsu</name>
    <dbReference type="NCBI Taxonomy" id="416441"/>
    <lineage>
        <taxon>Eukaryota</taxon>
        <taxon>Fungi</taxon>
        <taxon>Dikarya</taxon>
        <taxon>Basidiomycota</taxon>
        <taxon>Agaricomycotina</taxon>
        <taxon>Agaricomycetes</taxon>
        <taxon>Russulales</taxon>
        <taxon>Russulaceae</taxon>
        <taxon>Lactarius</taxon>
    </lineage>
</organism>
<evidence type="ECO:0000313" key="12">
    <source>
        <dbReference type="EMBL" id="KAH8996682.1"/>
    </source>
</evidence>
<evidence type="ECO:0000256" key="5">
    <source>
        <dbReference type="ARBA" id="ARBA00022723"/>
    </source>
</evidence>
<evidence type="ECO:0000256" key="4">
    <source>
        <dbReference type="ARBA" id="ARBA00022617"/>
    </source>
</evidence>
<comment type="pathway">
    <text evidence="2">Secondary metabolite biosynthesis.</text>
</comment>
<keyword evidence="5 9" id="KW-0479">Metal-binding</keyword>
<evidence type="ECO:0000256" key="9">
    <source>
        <dbReference type="PIRSR" id="PIRSR602401-1"/>
    </source>
</evidence>
<dbReference type="PRINTS" id="PR00463">
    <property type="entry name" value="EP450I"/>
</dbReference>
<dbReference type="PROSITE" id="PS00086">
    <property type="entry name" value="CYTOCHROME_P450"/>
    <property type="match status" value="1"/>
</dbReference>
<keyword evidence="8 10" id="KW-0503">Monooxygenase</keyword>
<feature type="chain" id="PRO_5042059659" evidence="11">
    <location>
        <begin position="27"/>
        <end position="516"/>
    </location>
</feature>
<dbReference type="InterPro" id="IPR050364">
    <property type="entry name" value="Cytochrome_P450_fung"/>
</dbReference>
<dbReference type="InterPro" id="IPR002401">
    <property type="entry name" value="Cyt_P450_E_grp-I"/>
</dbReference>
<gene>
    <name evidence="12" type="ORF">EDB92DRAFT_2035425</name>
</gene>
<dbReference type="GO" id="GO:0016705">
    <property type="term" value="F:oxidoreductase activity, acting on paired donors, with incorporation or reduction of molecular oxygen"/>
    <property type="evidence" value="ECO:0007669"/>
    <property type="project" value="InterPro"/>
</dbReference>
<keyword evidence="11" id="KW-0732">Signal</keyword>
<dbReference type="EMBL" id="JAKELL010000008">
    <property type="protein sequence ID" value="KAH8996682.1"/>
    <property type="molecule type" value="Genomic_DNA"/>
</dbReference>
<dbReference type="GO" id="GO:0020037">
    <property type="term" value="F:heme binding"/>
    <property type="evidence" value="ECO:0007669"/>
    <property type="project" value="InterPro"/>
</dbReference>
<comment type="cofactor">
    <cofactor evidence="1 9">
        <name>heme</name>
        <dbReference type="ChEBI" id="CHEBI:30413"/>
    </cofactor>
</comment>
<dbReference type="InterPro" id="IPR001128">
    <property type="entry name" value="Cyt_P450"/>
</dbReference>
<accession>A0AAD4LLT6</accession>
<dbReference type="Gene3D" id="1.10.630.10">
    <property type="entry name" value="Cytochrome P450"/>
    <property type="match status" value="1"/>
</dbReference>
<evidence type="ECO:0000313" key="13">
    <source>
        <dbReference type="Proteomes" id="UP001201163"/>
    </source>
</evidence>
<evidence type="ECO:0000256" key="6">
    <source>
        <dbReference type="ARBA" id="ARBA00023002"/>
    </source>
</evidence>
<reference evidence="12" key="1">
    <citation type="submission" date="2022-01" db="EMBL/GenBank/DDBJ databases">
        <title>Comparative genomics reveals a dynamic genome evolution in the ectomycorrhizal milk-cap (Lactarius) mushrooms.</title>
        <authorList>
            <consortium name="DOE Joint Genome Institute"/>
            <person name="Lebreton A."/>
            <person name="Tang N."/>
            <person name="Kuo A."/>
            <person name="LaButti K."/>
            <person name="Drula E."/>
            <person name="Barry K."/>
            <person name="Clum A."/>
            <person name="Lipzen A."/>
            <person name="Mousain D."/>
            <person name="Ng V."/>
            <person name="Wang R."/>
            <person name="Wang X."/>
            <person name="Dai Y."/>
            <person name="Henrissat B."/>
            <person name="Grigoriev I.V."/>
            <person name="Guerin-Laguette A."/>
            <person name="Yu F."/>
            <person name="Martin F.M."/>
        </authorList>
    </citation>
    <scope>NUCLEOTIDE SEQUENCE</scope>
    <source>
        <strain evidence="12">QP</strain>
    </source>
</reference>
<evidence type="ECO:0000256" key="10">
    <source>
        <dbReference type="RuleBase" id="RU000461"/>
    </source>
</evidence>
<dbReference type="Pfam" id="PF00067">
    <property type="entry name" value="p450"/>
    <property type="match status" value="1"/>
</dbReference>
<proteinExistence type="inferred from homology"/>
<keyword evidence="13" id="KW-1185">Reference proteome</keyword>
<dbReference type="PANTHER" id="PTHR46300:SF7">
    <property type="entry name" value="P450, PUTATIVE (EUROFUNG)-RELATED"/>
    <property type="match status" value="1"/>
</dbReference>
<dbReference type="InterPro" id="IPR036396">
    <property type="entry name" value="Cyt_P450_sf"/>
</dbReference>
<keyword evidence="6 10" id="KW-0560">Oxidoreductase</keyword>